<dbReference type="InterPro" id="IPR011659">
    <property type="entry name" value="WD40"/>
</dbReference>
<dbReference type="Gene3D" id="2.120.10.30">
    <property type="entry name" value="TolB, C-terminal domain"/>
    <property type="match status" value="1"/>
</dbReference>
<dbReference type="SUPFAM" id="SSF82171">
    <property type="entry name" value="DPP6 N-terminal domain-like"/>
    <property type="match status" value="1"/>
</dbReference>
<accession>A0A2L0EKN6</accession>
<evidence type="ECO:0000313" key="2">
    <source>
        <dbReference type="EMBL" id="AUX39863.1"/>
    </source>
</evidence>
<feature type="region of interest" description="Disordered" evidence="1">
    <location>
        <begin position="272"/>
        <end position="302"/>
    </location>
</feature>
<protein>
    <submittedName>
        <fullName evidence="2">Uncharacterized protein</fullName>
    </submittedName>
</protein>
<dbReference type="AlphaFoldDB" id="A0A2L0EKN6"/>
<dbReference type="Pfam" id="PF07676">
    <property type="entry name" value="PD40"/>
    <property type="match status" value="1"/>
</dbReference>
<reference evidence="2 3" key="1">
    <citation type="submission" date="2015-09" db="EMBL/GenBank/DDBJ databases">
        <title>Sorangium comparison.</title>
        <authorList>
            <person name="Zaburannyi N."/>
            <person name="Bunk B."/>
            <person name="Overmann J."/>
            <person name="Mueller R."/>
        </authorList>
    </citation>
    <scope>NUCLEOTIDE SEQUENCE [LARGE SCALE GENOMIC DNA]</scope>
    <source>
        <strain evidence="2 3">So ce26</strain>
    </source>
</reference>
<feature type="compositionally biased region" description="Acidic residues" evidence="1">
    <location>
        <begin position="274"/>
        <end position="283"/>
    </location>
</feature>
<dbReference type="InterPro" id="IPR011042">
    <property type="entry name" value="6-blade_b-propeller_TolB-like"/>
</dbReference>
<evidence type="ECO:0000256" key="1">
    <source>
        <dbReference type="SAM" id="MobiDB-lite"/>
    </source>
</evidence>
<sequence length="324" mass="35327">MSRQKSSLPVPTAAPLGGTSPARRSRRLGVSWGLALALGGAACEDQQVIIGTLAPEPPVYAPERPRFSAPEKVGALSDDVARDEDPTLTGDLLEIHFMSERGGSQDIWISRRADLDAPWEPPSVEVAAELNTDVNEDTPAISNDGLRLWFFRNSDPQAGIWMSERASRDDPWGAPVYVDALNPGHDGGTQAMNAHVDLPELRAVVGLNGPETQGWDLAIASRDSPDDPWGEFVPIAELNDEGEQLAPFLFDDGRQLLFRSGDDLFWARRQTTDEPFEAPEPLEELNAPDARENDPYLSPDGSVVFFSSERSGGSDIYEARRVAP</sequence>
<evidence type="ECO:0000313" key="3">
    <source>
        <dbReference type="Proteomes" id="UP000238348"/>
    </source>
</evidence>
<name>A0A2L0EKN6_SORCE</name>
<proteinExistence type="predicted"/>
<organism evidence="2 3">
    <name type="scientific">Sorangium cellulosum</name>
    <name type="common">Polyangium cellulosum</name>
    <dbReference type="NCBI Taxonomy" id="56"/>
    <lineage>
        <taxon>Bacteria</taxon>
        <taxon>Pseudomonadati</taxon>
        <taxon>Myxococcota</taxon>
        <taxon>Polyangia</taxon>
        <taxon>Polyangiales</taxon>
        <taxon>Polyangiaceae</taxon>
        <taxon>Sorangium</taxon>
    </lineage>
</organism>
<dbReference type="Proteomes" id="UP000238348">
    <property type="component" value="Chromosome"/>
</dbReference>
<feature type="region of interest" description="Disordered" evidence="1">
    <location>
        <begin position="1"/>
        <end position="24"/>
    </location>
</feature>
<gene>
    <name evidence="2" type="ORF">SOCE26_012580</name>
</gene>
<dbReference type="EMBL" id="CP012673">
    <property type="protein sequence ID" value="AUX39863.1"/>
    <property type="molecule type" value="Genomic_DNA"/>
</dbReference>